<keyword evidence="1" id="KW-0732">Signal</keyword>
<evidence type="ECO:0000313" key="2">
    <source>
        <dbReference type="EMBL" id="EYC22901.1"/>
    </source>
</evidence>
<name>A0A016V6J5_9BILA</name>
<organism evidence="2 3">
    <name type="scientific">Ancylostoma ceylanicum</name>
    <dbReference type="NCBI Taxonomy" id="53326"/>
    <lineage>
        <taxon>Eukaryota</taxon>
        <taxon>Metazoa</taxon>
        <taxon>Ecdysozoa</taxon>
        <taxon>Nematoda</taxon>
        <taxon>Chromadorea</taxon>
        <taxon>Rhabditida</taxon>
        <taxon>Rhabditina</taxon>
        <taxon>Rhabditomorpha</taxon>
        <taxon>Strongyloidea</taxon>
        <taxon>Ancylostomatidae</taxon>
        <taxon>Ancylostomatinae</taxon>
        <taxon>Ancylostoma</taxon>
    </lineage>
</organism>
<feature type="signal peptide" evidence="1">
    <location>
        <begin position="1"/>
        <end position="22"/>
    </location>
</feature>
<keyword evidence="3" id="KW-1185">Reference proteome</keyword>
<dbReference type="AlphaFoldDB" id="A0A016V6J5"/>
<comment type="caution">
    <text evidence="2">The sequence shown here is derived from an EMBL/GenBank/DDBJ whole genome shotgun (WGS) entry which is preliminary data.</text>
</comment>
<protein>
    <submittedName>
        <fullName evidence="2">Uncharacterized protein</fullName>
    </submittedName>
</protein>
<reference evidence="3" key="1">
    <citation type="journal article" date="2015" name="Nat. Genet.">
        <title>The genome and transcriptome of the zoonotic hookworm Ancylostoma ceylanicum identify infection-specific gene families.</title>
        <authorList>
            <person name="Schwarz E.M."/>
            <person name="Hu Y."/>
            <person name="Antoshechkin I."/>
            <person name="Miller M.M."/>
            <person name="Sternberg P.W."/>
            <person name="Aroian R.V."/>
        </authorList>
    </citation>
    <scope>NUCLEOTIDE SEQUENCE</scope>
    <source>
        <strain evidence="3">HY135</strain>
    </source>
</reference>
<evidence type="ECO:0000256" key="1">
    <source>
        <dbReference type="SAM" id="SignalP"/>
    </source>
</evidence>
<gene>
    <name evidence="2" type="primary">Acey_s0016.g3012</name>
    <name evidence="2" type="ORF">Y032_0016g3012</name>
</gene>
<proteinExistence type="predicted"/>
<sequence>MRWNAVKNLLILASSTTLLVESLRCYVGHEGKDIIIKTAPEYKPNEWMCVYETLKPCDFQEPLKNGQRNFRMTKYVDRACFAAKERAICYCNNDLCNGDFKIFLEKWENSRVRNQTLYNCVKKHIESKKSLTGTSKVGRSTTII</sequence>
<accession>A0A016V6J5</accession>
<dbReference type="EMBL" id="JARK01001352">
    <property type="protein sequence ID" value="EYC22901.1"/>
    <property type="molecule type" value="Genomic_DNA"/>
</dbReference>
<evidence type="ECO:0000313" key="3">
    <source>
        <dbReference type="Proteomes" id="UP000024635"/>
    </source>
</evidence>
<feature type="chain" id="PRO_5001490295" evidence="1">
    <location>
        <begin position="23"/>
        <end position="144"/>
    </location>
</feature>
<dbReference type="Proteomes" id="UP000024635">
    <property type="component" value="Unassembled WGS sequence"/>
</dbReference>